<name>A0A5J4VH95_9EUKA</name>
<dbReference type="EMBL" id="SNRW01007088">
    <property type="protein sequence ID" value="KAA6381865.1"/>
    <property type="molecule type" value="Genomic_DNA"/>
</dbReference>
<evidence type="ECO:0000313" key="2">
    <source>
        <dbReference type="Proteomes" id="UP000324800"/>
    </source>
</evidence>
<organism evidence="1 2">
    <name type="scientific">Streblomastix strix</name>
    <dbReference type="NCBI Taxonomy" id="222440"/>
    <lineage>
        <taxon>Eukaryota</taxon>
        <taxon>Metamonada</taxon>
        <taxon>Preaxostyla</taxon>
        <taxon>Oxymonadida</taxon>
        <taxon>Streblomastigidae</taxon>
        <taxon>Streblomastix</taxon>
    </lineage>
</organism>
<accession>A0A5J4VH95</accession>
<comment type="caution">
    <text evidence="1">The sequence shown here is derived from an EMBL/GenBank/DDBJ whole genome shotgun (WGS) entry which is preliminary data.</text>
</comment>
<protein>
    <submittedName>
        <fullName evidence="1">Uncharacterized protein</fullName>
    </submittedName>
</protein>
<proteinExistence type="predicted"/>
<dbReference type="AlphaFoldDB" id="A0A5J4VH95"/>
<evidence type="ECO:0000313" key="1">
    <source>
        <dbReference type="EMBL" id="KAA6381865.1"/>
    </source>
</evidence>
<reference evidence="1 2" key="1">
    <citation type="submission" date="2019-03" db="EMBL/GenBank/DDBJ databases">
        <title>Single cell metagenomics reveals metabolic interactions within the superorganism composed of flagellate Streblomastix strix and complex community of Bacteroidetes bacteria on its surface.</title>
        <authorList>
            <person name="Treitli S.C."/>
            <person name="Kolisko M."/>
            <person name="Husnik F."/>
            <person name="Keeling P."/>
            <person name="Hampl V."/>
        </authorList>
    </citation>
    <scope>NUCLEOTIDE SEQUENCE [LARGE SCALE GENOMIC DNA]</scope>
    <source>
        <strain evidence="1">ST1C</strain>
    </source>
</reference>
<sequence>MLNKFQDYIYTAIDAGWSNRKQKLSRAGYSTQLDIMQTHLKREAPSFAIMKRQILTKDKTPEPCEIIRKIGRGKFGEVFLQQRPQRIMPLTPSVRNQVLSVHDAEITGILTSDGNHAQRYQTAQYHDRPLKQ</sequence>
<dbReference type="Proteomes" id="UP000324800">
    <property type="component" value="Unassembled WGS sequence"/>
</dbReference>
<gene>
    <name evidence="1" type="ORF">EZS28_022607</name>
</gene>